<feature type="compositionally biased region" description="Basic and acidic residues" evidence="4">
    <location>
        <begin position="169"/>
        <end position="186"/>
    </location>
</feature>
<evidence type="ECO:0000256" key="4">
    <source>
        <dbReference type="SAM" id="MobiDB-lite"/>
    </source>
</evidence>
<feature type="compositionally biased region" description="Basic and acidic residues" evidence="4">
    <location>
        <begin position="639"/>
        <end position="656"/>
    </location>
</feature>
<reference evidence="6 7" key="1">
    <citation type="submission" date="2024-02" db="EMBL/GenBank/DDBJ databases">
        <authorList>
            <person name="Daric V."/>
            <person name="Darras S."/>
        </authorList>
    </citation>
    <scope>NUCLEOTIDE SEQUENCE [LARGE SCALE GENOMIC DNA]</scope>
</reference>
<dbReference type="Pfam" id="PF08711">
    <property type="entry name" value="Med26"/>
    <property type="match status" value="1"/>
</dbReference>
<feature type="region of interest" description="Disordered" evidence="4">
    <location>
        <begin position="466"/>
        <end position="486"/>
    </location>
</feature>
<evidence type="ECO:0000256" key="2">
    <source>
        <dbReference type="ARBA" id="ARBA00023242"/>
    </source>
</evidence>
<dbReference type="Proteomes" id="UP001642483">
    <property type="component" value="Unassembled WGS sequence"/>
</dbReference>
<feature type="region of interest" description="Disordered" evidence="4">
    <location>
        <begin position="226"/>
        <end position="248"/>
    </location>
</feature>
<feature type="domain" description="TFIIS N-terminal" evidence="5">
    <location>
        <begin position="64"/>
        <end position="150"/>
    </location>
</feature>
<feature type="region of interest" description="Disordered" evidence="4">
    <location>
        <begin position="267"/>
        <end position="339"/>
    </location>
</feature>
<organism evidence="6 7">
    <name type="scientific">Clavelina lepadiformis</name>
    <name type="common">Light-bulb sea squirt</name>
    <name type="synonym">Ascidia lepadiformis</name>
    <dbReference type="NCBI Taxonomy" id="159417"/>
    <lineage>
        <taxon>Eukaryota</taxon>
        <taxon>Metazoa</taxon>
        <taxon>Chordata</taxon>
        <taxon>Tunicata</taxon>
        <taxon>Ascidiacea</taxon>
        <taxon>Aplousobranchia</taxon>
        <taxon>Clavelinidae</taxon>
        <taxon>Clavelina</taxon>
    </lineage>
</organism>
<dbReference type="InterPro" id="IPR035441">
    <property type="entry name" value="TFIIS/LEDGF_dom_sf"/>
</dbReference>
<gene>
    <name evidence="6" type="ORF">CVLEPA_LOCUS4086</name>
</gene>
<evidence type="ECO:0000313" key="6">
    <source>
        <dbReference type="EMBL" id="CAK8674383.1"/>
    </source>
</evidence>
<evidence type="ECO:0000313" key="7">
    <source>
        <dbReference type="Proteomes" id="UP001642483"/>
    </source>
</evidence>
<evidence type="ECO:0000256" key="1">
    <source>
        <dbReference type="ARBA" id="ARBA00004123"/>
    </source>
</evidence>
<protein>
    <recommendedName>
        <fullName evidence="5">TFIIS N-terminal domain-containing protein</fullName>
    </recommendedName>
</protein>
<comment type="subcellular location">
    <subcellularLocation>
        <location evidence="1 3">Nucleus</location>
    </subcellularLocation>
</comment>
<dbReference type="InterPro" id="IPR017923">
    <property type="entry name" value="TFIIS_N"/>
</dbReference>
<dbReference type="PROSITE" id="PS51319">
    <property type="entry name" value="TFIIS_N"/>
    <property type="match status" value="1"/>
</dbReference>
<comment type="caution">
    <text evidence="6">The sequence shown here is derived from an EMBL/GenBank/DDBJ whole genome shotgun (WGS) entry which is preliminary data.</text>
</comment>
<dbReference type="EMBL" id="CAWYQH010000013">
    <property type="protein sequence ID" value="CAK8674383.1"/>
    <property type="molecule type" value="Genomic_DNA"/>
</dbReference>
<proteinExistence type="predicted"/>
<feature type="region of interest" description="Disordered" evidence="4">
    <location>
        <begin position="153"/>
        <end position="194"/>
    </location>
</feature>
<dbReference type="PANTHER" id="PTHR46557:SF1">
    <property type="entry name" value="SERINE_THREONINE-PROTEIN PHOSPHATASE 1 REGULATORY SUBUNIT 10"/>
    <property type="match status" value="1"/>
</dbReference>
<feature type="compositionally biased region" description="Low complexity" evidence="4">
    <location>
        <begin position="627"/>
        <end position="637"/>
    </location>
</feature>
<feature type="compositionally biased region" description="Basic and acidic residues" evidence="4">
    <location>
        <begin position="237"/>
        <end position="248"/>
    </location>
</feature>
<accession>A0ABP0F6K0</accession>
<feature type="compositionally biased region" description="Polar residues" evidence="4">
    <location>
        <begin position="282"/>
        <end position="294"/>
    </location>
</feature>
<evidence type="ECO:0000259" key="5">
    <source>
        <dbReference type="PROSITE" id="PS51319"/>
    </source>
</evidence>
<dbReference type="InterPro" id="IPR003617">
    <property type="entry name" value="TFIIS/CRSP70_N_sub"/>
</dbReference>
<keyword evidence="7" id="KW-1185">Reference proteome</keyword>
<feature type="region of interest" description="Disordered" evidence="4">
    <location>
        <begin position="627"/>
        <end position="668"/>
    </location>
</feature>
<evidence type="ECO:0000256" key="3">
    <source>
        <dbReference type="PROSITE-ProRule" id="PRU00649"/>
    </source>
</evidence>
<sequence length="668" mass="74701">MVTMENNHVDPLTLLKAMSSMLTHLGAIKGANEMEKLVQLMKDGKLLVSRCVYLNILRVTEEKDLLEKFLAEGGWQIMNQWLVDAKDSENLALVLEVMKLLQRLPLRIDHLKENNTPKLVKAFAKSASCPKVKNLASSLMTSWLAIIRDSSGATTTDDMTKKKKFKTKPPLDRIPKKEAKKAKTDSKPPPIVKAPSFAKFRKTGLETDQEPLKRVLKGEKKGIATKRNSIENDDASIPDKKLKTDTKQPKKITISAGFMDALNSVPAPAVKRPVKRKAASSKPKTPNATSQAQKLSPGHDASVSGEAADFGVEMAEKERVPSPVIPPTEPSKPKLNKYGKPMKTVRWHDDSRLESIRYFELEEGERVNVTTQNFKDALHRDRLQERERMGGFHPKGDGDWKKPKLIDLPAQLVEIGCNSLERELQNKREKSVLQVIFLTPDMIPDCPVEPDPEPYEMIPPKMIPLDDPNEPAPVTSTPSPTPEENPDVLTNMISTVVGNGSKTSDEHIKDKLREIIQTATGKTPMADGSDAPGPDIPQAPVPWDGMQPQQMMPNGGDPNMMFNGPPPGMVAPGANGYFPSDPNMMMGPPNMMPHMMNNGAKWPRTAMGHPHNRPNMPPNMRPMNMRHNGPPQQFQPRMRPREPWRGLRPRRGDFRGRWNIPNRGNFRR</sequence>
<dbReference type="Gene3D" id="1.20.930.10">
    <property type="entry name" value="Conserved domain common to transcription factors TFIIS, elongin A, CRSP70"/>
    <property type="match status" value="1"/>
</dbReference>
<dbReference type="PANTHER" id="PTHR46557">
    <property type="entry name" value="SERINE/THREONINE-PROTEIN PHOSPHATASE 1 REGULATORY SUBUNIT 10-RELATED"/>
    <property type="match status" value="1"/>
</dbReference>
<dbReference type="SUPFAM" id="SSF47676">
    <property type="entry name" value="Conserved domain common to transcription factors TFIIS, elongin A, CRSP70"/>
    <property type="match status" value="1"/>
</dbReference>
<name>A0ABP0F6K0_CLALP</name>
<dbReference type="SMART" id="SM00509">
    <property type="entry name" value="TFS2N"/>
    <property type="match status" value="1"/>
</dbReference>
<keyword evidence="2 3" id="KW-0539">Nucleus</keyword>